<dbReference type="PANTHER" id="PTHR42693">
    <property type="entry name" value="ARYLSULFATASE FAMILY MEMBER"/>
    <property type="match status" value="1"/>
</dbReference>
<feature type="compositionally biased region" description="Polar residues" evidence="3">
    <location>
        <begin position="440"/>
        <end position="457"/>
    </location>
</feature>
<name>A0A518AZ63_9BACT</name>
<feature type="domain" description="Sulfatase N-terminal" evidence="4">
    <location>
        <begin position="40"/>
        <end position="352"/>
    </location>
</feature>
<dbReference type="AlphaFoldDB" id="A0A518AZ63"/>
<dbReference type="PANTHER" id="PTHR42693:SF53">
    <property type="entry name" value="ENDO-4-O-SULFATASE"/>
    <property type="match status" value="1"/>
</dbReference>
<feature type="region of interest" description="Disordered" evidence="3">
    <location>
        <begin position="427"/>
        <end position="457"/>
    </location>
</feature>
<dbReference type="InterPro" id="IPR000917">
    <property type="entry name" value="Sulfatase_N"/>
</dbReference>
<dbReference type="EMBL" id="CP036279">
    <property type="protein sequence ID" value="QDU59989.1"/>
    <property type="molecule type" value="Genomic_DNA"/>
</dbReference>
<dbReference type="Proteomes" id="UP000317093">
    <property type="component" value="Chromosome"/>
</dbReference>
<dbReference type="Pfam" id="PF00884">
    <property type="entry name" value="Sulfatase"/>
    <property type="match status" value="1"/>
</dbReference>
<accession>A0A518AZ63</accession>
<evidence type="ECO:0000256" key="2">
    <source>
        <dbReference type="ARBA" id="ARBA00022801"/>
    </source>
</evidence>
<gene>
    <name evidence="5" type="primary">atsA_6</name>
    <name evidence="5" type="ORF">Pan216_08260</name>
</gene>
<protein>
    <submittedName>
        <fullName evidence="5">Arylsulfatase</fullName>
        <ecNumber evidence="5">3.1.6.1</ecNumber>
    </submittedName>
</protein>
<evidence type="ECO:0000313" key="6">
    <source>
        <dbReference type="Proteomes" id="UP000317093"/>
    </source>
</evidence>
<reference evidence="5 6" key="1">
    <citation type="submission" date="2019-02" db="EMBL/GenBank/DDBJ databases">
        <title>Deep-cultivation of Planctomycetes and their phenomic and genomic characterization uncovers novel biology.</title>
        <authorList>
            <person name="Wiegand S."/>
            <person name="Jogler M."/>
            <person name="Boedeker C."/>
            <person name="Pinto D."/>
            <person name="Vollmers J."/>
            <person name="Rivas-Marin E."/>
            <person name="Kohn T."/>
            <person name="Peeters S.H."/>
            <person name="Heuer A."/>
            <person name="Rast P."/>
            <person name="Oberbeckmann S."/>
            <person name="Bunk B."/>
            <person name="Jeske O."/>
            <person name="Meyerdierks A."/>
            <person name="Storesund J.E."/>
            <person name="Kallscheuer N."/>
            <person name="Luecker S."/>
            <person name="Lage O.M."/>
            <person name="Pohl T."/>
            <person name="Merkel B.J."/>
            <person name="Hornburger P."/>
            <person name="Mueller R.-W."/>
            <person name="Bruemmer F."/>
            <person name="Labrenz M."/>
            <person name="Spormann A.M."/>
            <person name="Op den Camp H."/>
            <person name="Overmann J."/>
            <person name="Amann R."/>
            <person name="Jetten M.S.M."/>
            <person name="Mascher T."/>
            <person name="Medema M.H."/>
            <person name="Devos D.P."/>
            <person name="Kaster A.-K."/>
            <person name="Ovreas L."/>
            <person name="Rohde M."/>
            <person name="Galperin M.Y."/>
            <person name="Jogler C."/>
        </authorList>
    </citation>
    <scope>NUCLEOTIDE SEQUENCE [LARGE SCALE GENOMIC DNA]</scope>
    <source>
        <strain evidence="5 6">Pan216</strain>
    </source>
</reference>
<dbReference type="KEGG" id="knv:Pan216_08260"/>
<keyword evidence="6" id="KW-1185">Reference proteome</keyword>
<proteinExistence type="inferred from homology"/>
<organism evidence="5 6">
    <name type="scientific">Kolteria novifilia</name>
    <dbReference type="NCBI Taxonomy" id="2527975"/>
    <lineage>
        <taxon>Bacteria</taxon>
        <taxon>Pseudomonadati</taxon>
        <taxon>Planctomycetota</taxon>
        <taxon>Planctomycetia</taxon>
        <taxon>Kolteriales</taxon>
        <taxon>Kolteriaceae</taxon>
        <taxon>Kolteria</taxon>
    </lineage>
</organism>
<sequence length="457" mass="51162">MILWDSGGWEETMMTFASIALVVASTMPMAEPAPQAASKPNFLFILADDVGQEVLGCYGGQSYPTPHIDRLAQTGMQFDHCYSMPVCHPSRLALMSGKYPFRHGQVTWGDYPKEGEGKTFANLLAGAGYATAVAGKWQLTLLGDHPDHPARLGFQQWDLFGWHEGPRFYEPMIYRKEGVRPDTLGHYGPDLYVRSLIEFMKAHRDQPFLAYYPMALCHEVTDDLEEPVPHSPFGRYDSYAEMVAEMDRNVGRLVAALEALKLREKTLVLFVGDNGTPQTLIVRAEGKELIKEPVYSRWHGQVLQGGKGKLTDGGTRVPLIANWPGTVPEGVQSQALVDFTDFMPTLLELAGVPVSSDRSLDGVSFAPVLLGESDGVRRFAYGEEAVLPKPGGVEPERTSLGLHWVRTTDWKLYNDGRLYDMRQDPFEQRPIGRDQETKAQHQIRTQLAKRQQQLRPE</sequence>
<evidence type="ECO:0000259" key="4">
    <source>
        <dbReference type="Pfam" id="PF00884"/>
    </source>
</evidence>
<feature type="compositionally biased region" description="Basic and acidic residues" evidence="3">
    <location>
        <begin position="427"/>
        <end position="439"/>
    </location>
</feature>
<dbReference type="InterPro" id="IPR017850">
    <property type="entry name" value="Alkaline_phosphatase_core_sf"/>
</dbReference>
<evidence type="ECO:0000256" key="1">
    <source>
        <dbReference type="ARBA" id="ARBA00008779"/>
    </source>
</evidence>
<dbReference type="Gene3D" id="3.40.720.10">
    <property type="entry name" value="Alkaline Phosphatase, subunit A"/>
    <property type="match status" value="2"/>
</dbReference>
<dbReference type="InterPro" id="IPR050738">
    <property type="entry name" value="Sulfatase"/>
</dbReference>
<comment type="similarity">
    <text evidence="1">Belongs to the sulfatase family.</text>
</comment>
<dbReference type="GO" id="GO:0004065">
    <property type="term" value="F:arylsulfatase activity"/>
    <property type="evidence" value="ECO:0007669"/>
    <property type="project" value="UniProtKB-EC"/>
</dbReference>
<dbReference type="SUPFAM" id="SSF53649">
    <property type="entry name" value="Alkaline phosphatase-like"/>
    <property type="match status" value="1"/>
</dbReference>
<keyword evidence="2 5" id="KW-0378">Hydrolase</keyword>
<dbReference type="CDD" id="cd16151">
    <property type="entry name" value="sulfatase_like"/>
    <property type="match status" value="1"/>
</dbReference>
<dbReference type="EC" id="3.1.6.1" evidence="5"/>
<evidence type="ECO:0000313" key="5">
    <source>
        <dbReference type="EMBL" id="QDU59989.1"/>
    </source>
</evidence>
<evidence type="ECO:0000256" key="3">
    <source>
        <dbReference type="SAM" id="MobiDB-lite"/>
    </source>
</evidence>